<comment type="similarity">
    <text evidence="2">Belongs to the multi antimicrobial extrusion (MATE) (TC 2.A.66.1) family.</text>
</comment>
<evidence type="ECO:0000313" key="7">
    <source>
        <dbReference type="EMBL" id="MST31850.1"/>
    </source>
</evidence>
<keyword evidence="3 6" id="KW-0812">Transmembrane</keyword>
<evidence type="ECO:0000256" key="5">
    <source>
        <dbReference type="ARBA" id="ARBA00023136"/>
    </source>
</evidence>
<evidence type="ECO:0000313" key="8">
    <source>
        <dbReference type="Proteomes" id="UP000437736"/>
    </source>
</evidence>
<feature type="transmembrane region" description="Helical" evidence="6">
    <location>
        <begin position="78"/>
        <end position="101"/>
    </location>
</feature>
<evidence type="ECO:0000256" key="2">
    <source>
        <dbReference type="ARBA" id="ARBA00010199"/>
    </source>
</evidence>
<sequence length="425" mass="43132">MLRLAISAFVVLAAEPTFVLVDTAVVGHLGPGALAGLGVGGTLLSLVAMVGAFLDYGTTARSARWFGGGDRGRAVDEGVTATLLALVLGVVGVALGELLAVPLLHLLTGANATVRTASLHWFRVAVLGTPGILVVLAGNGWMRGVQDTRRPVLIVVGANAASAAASPLLVYAAGMGLTGSAVANVIAQLVGGALFVRAVHAEGRPWRPTAARVRGQLAVGRDLLLREVAFQAAFLTAAGVAARMGTAEVAAHQIGFQLWTFIALLLDSFAIAAQSLVGAALGGGDARAARHTAARVGRYGLAAGTATGIVLAAGWDVLPAAFSSSPQVRHQAHLLWPFLAGMQPFAGVLFALDGVLIGAGDVGFMRTVTLVGALGVFVPVTLAALHWHWGIAGVWAGLTGFVLVRFAAGTLRAMGDRWAVVGGAA</sequence>
<comment type="subcellular location">
    <subcellularLocation>
        <location evidence="1">Membrane</location>
        <topology evidence="1">Multi-pass membrane protein</topology>
    </subcellularLocation>
</comment>
<feature type="transmembrane region" description="Helical" evidence="6">
    <location>
        <begin position="364"/>
        <end position="383"/>
    </location>
</feature>
<evidence type="ECO:0000256" key="4">
    <source>
        <dbReference type="ARBA" id="ARBA00022989"/>
    </source>
</evidence>
<evidence type="ECO:0000256" key="3">
    <source>
        <dbReference type="ARBA" id="ARBA00022692"/>
    </source>
</evidence>
<feature type="transmembrane region" description="Helical" evidence="6">
    <location>
        <begin position="181"/>
        <end position="202"/>
    </location>
</feature>
<dbReference type="PANTHER" id="PTHR42893:SF46">
    <property type="entry name" value="PROTEIN DETOXIFICATION 44, CHLOROPLASTIC"/>
    <property type="match status" value="1"/>
</dbReference>
<name>A0ABW9QQP3_9ACTN</name>
<feature type="transmembrane region" description="Helical" evidence="6">
    <location>
        <begin position="301"/>
        <end position="322"/>
    </location>
</feature>
<dbReference type="NCBIfam" id="TIGR00797">
    <property type="entry name" value="matE"/>
    <property type="match status" value="1"/>
</dbReference>
<feature type="transmembrane region" description="Helical" evidence="6">
    <location>
        <begin position="223"/>
        <end position="244"/>
    </location>
</feature>
<dbReference type="EMBL" id="WJHE01000154">
    <property type="protein sequence ID" value="MST31850.1"/>
    <property type="molecule type" value="Genomic_DNA"/>
</dbReference>
<comment type="caution">
    <text evidence="7">The sequence shown here is derived from an EMBL/GenBank/DDBJ whole genome shotgun (WGS) entry which is preliminary data.</text>
</comment>
<reference evidence="7 8" key="1">
    <citation type="submission" date="2019-11" db="EMBL/GenBank/DDBJ databases">
        <title>Acidiferrimicrobium australis gen. nov., sp. nov., an acidophilic and obligately heterotrophic, member of the Actinobacteria that catalyses dissimilatory oxido- reduction of iron isolated from metal-rich acidic water in Chile.</title>
        <authorList>
            <person name="Gonzalez D."/>
            <person name="Huber K."/>
            <person name="Hedrich S."/>
            <person name="Rojas-Villalobos C."/>
            <person name="Quatrini R."/>
            <person name="Dinamarca M.A."/>
            <person name="Schwarz A."/>
            <person name="Canales C."/>
            <person name="Nancucheo I."/>
        </authorList>
    </citation>
    <scope>NUCLEOTIDE SEQUENCE [LARGE SCALE GENOMIC DNA]</scope>
    <source>
        <strain evidence="7 8">USS-CCA1</strain>
    </source>
</reference>
<dbReference type="Proteomes" id="UP000437736">
    <property type="component" value="Unassembled WGS sequence"/>
</dbReference>
<evidence type="ECO:0000256" key="6">
    <source>
        <dbReference type="SAM" id="Phobius"/>
    </source>
</evidence>
<feature type="transmembrane region" description="Helical" evidence="6">
    <location>
        <begin position="389"/>
        <end position="408"/>
    </location>
</feature>
<feature type="transmembrane region" description="Helical" evidence="6">
    <location>
        <begin position="256"/>
        <end position="281"/>
    </location>
</feature>
<accession>A0ABW9QQP3</accession>
<protein>
    <submittedName>
        <fullName evidence="7">MATE family efflux transporter</fullName>
    </submittedName>
</protein>
<feature type="transmembrane region" description="Helical" evidence="6">
    <location>
        <begin position="33"/>
        <end position="57"/>
    </location>
</feature>
<feature type="transmembrane region" description="Helical" evidence="6">
    <location>
        <begin position="153"/>
        <end position="175"/>
    </location>
</feature>
<organism evidence="7 8">
    <name type="scientific">Acidiferrimicrobium australe</name>
    <dbReference type="NCBI Taxonomy" id="2664430"/>
    <lineage>
        <taxon>Bacteria</taxon>
        <taxon>Bacillati</taxon>
        <taxon>Actinomycetota</taxon>
        <taxon>Acidimicrobiia</taxon>
        <taxon>Acidimicrobiales</taxon>
        <taxon>Acidimicrobiaceae</taxon>
        <taxon>Acidiferrimicrobium</taxon>
    </lineage>
</organism>
<keyword evidence="5 6" id="KW-0472">Membrane</keyword>
<dbReference type="Pfam" id="PF01554">
    <property type="entry name" value="MatE"/>
    <property type="match status" value="2"/>
</dbReference>
<feature type="transmembrane region" description="Helical" evidence="6">
    <location>
        <begin position="334"/>
        <end position="352"/>
    </location>
</feature>
<feature type="transmembrane region" description="Helical" evidence="6">
    <location>
        <begin position="121"/>
        <end position="141"/>
    </location>
</feature>
<dbReference type="PANTHER" id="PTHR42893">
    <property type="entry name" value="PROTEIN DETOXIFICATION 44, CHLOROPLASTIC-RELATED"/>
    <property type="match status" value="1"/>
</dbReference>
<dbReference type="InterPro" id="IPR044644">
    <property type="entry name" value="DinF-like"/>
</dbReference>
<gene>
    <name evidence="7" type="ORF">GHK86_03795</name>
</gene>
<keyword evidence="8" id="KW-1185">Reference proteome</keyword>
<proteinExistence type="inferred from homology"/>
<dbReference type="InterPro" id="IPR002528">
    <property type="entry name" value="MATE_fam"/>
</dbReference>
<keyword evidence="4 6" id="KW-1133">Transmembrane helix</keyword>
<evidence type="ECO:0000256" key="1">
    <source>
        <dbReference type="ARBA" id="ARBA00004141"/>
    </source>
</evidence>